<reference evidence="1 2" key="1">
    <citation type="journal article" date="2019" name="Int. J. Syst. Evol. Microbiol.">
        <title>The Global Catalogue of Microorganisms (GCM) 10K type strain sequencing project: providing services to taxonomists for standard genome sequencing and annotation.</title>
        <authorList>
            <consortium name="The Broad Institute Genomics Platform"/>
            <consortium name="The Broad Institute Genome Sequencing Center for Infectious Disease"/>
            <person name="Wu L."/>
            <person name="Ma J."/>
        </authorList>
    </citation>
    <scope>NUCLEOTIDE SEQUENCE [LARGE SCALE GENOMIC DNA]</scope>
    <source>
        <strain evidence="1 2">JCM 11136</strain>
    </source>
</reference>
<dbReference type="RefSeq" id="WP_343953364.1">
    <property type="nucleotide sequence ID" value="NZ_BAAAHQ010000036.1"/>
</dbReference>
<comment type="caution">
    <text evidence="1">The sequence shown here is derived from an EMBL/GenBank/DDBJ whole genome shotgun (WGS) entry which is preliminary data.</text>
</comment>
<dbReference type="SUPFAM" id="SSF53448">
    <property type="entry name" value="Nucleotide-diphospho-sugar transferases"/>
    <property type="match status" value="1"/>
</dbReference>
<dbReference type="EMBL" id="BAAAHQ010000036">
    <property type="protein sequence ID" value="GAA0944677.1"/>
    <property type="molecule type" value="Genomic_DNA"/>
</dbReference>
<evidence type="ECO:0000313" key="1">
    <source>
        <dbReference type="EMBL" id="GAA0944677.1"/>
    </source>
</evidence>
<accession>A0ABN1QNQ9</accession>
<protein>
    <recommendedName>
        <fullName evidence="3">Glycosyltransferase</fullName>
    </recommendedName>
</protein>
<name>A0ABN1QNQ9_9ACTN</name>
<organism evidence="1 2">
    <name type="scientific">Nonomuraea longicatena</name>
    <dbReference type="NCBI Taxonomy" id="83682"/>
    <lineage>
        <taxon>Bacteria</taxon>
        <taxon>Bacillati</taxon>
        <taxon>Actinomycetota</taxon>
        <taxon>Actinomycetes</taxon>
        <taxon>Streptosporangiales</taxon>
        <taxon>Streptosporangiaceae</taxon>
        <taxon>Nonomuraea</taxon>
    </lineage>
</organism>
<gene>
    <name evidence="1" type="ORF">GCM10009560_58870</name>
</gene>
<proteinExistence type="predicted"/>
<dbReference type="InterPro" id="IPR029044">
    <property type="entry name" value="Nucleotide-diphossugar_trans"/>
</dbReference>
<evidence type="ECO:0008006" key="3">
    <source>
        <dbReference type="Google" id="ProtNLM"/>
    </source>
</evidence>
<evidence type="ECO:0000313" key="2">
    <source>
        <dbReference type="Proteomes" id="UP001501578"/>
    </source>
</evidence>
<keyword evidence="2" id="KW-1185">Reference proteome</keyword>
<sequence>MAITGSPDHHGSHRHLLKALDAPATRARVDAIIVPTVRPTAYLGHTVELSRKLDCPLVVLGSGPHYTGFDGIRAVHDPAARLHAFVVADPARLRLPALATSRVLPAELRRGTDTAAKRNLGLAITRMLGWERVIFMDDDIEVPSPDDLRRAATLLDQHAAVALSVDDTGFPDNSVVCHAYREVGGDQESFVGGGALAVETTRHVSFFPDVYNEDWFYLLDDDGLRSLAVAGTIRQRPYDPFADPGRARTEELGDVLAEGLFWLLDEGRGLADADHAHWAEFLARRERFVAGIADLVPTRAPAGRRAAMLASLTAALDRLRLITPELCLAYLAAWREDRRVWRDYLDGLEAVASAPDLRLTREGAAPLDSLHLG</sequence>
<dbReference type="Proteomes" id="UP001501578">
    <property type="component" value="Unassembled WGS sequence"/>
</dbReference>